<dbReference type="EMBL" id="QTTT01000001">
    <property type="protein sequence ID" value="REF00954.1"/>
    <property type="molecule type" value="Genomic_DNA"/>
</dbReference>
<dbReference type="InterPro" id="IPR001128">
    <property type="entry name" value="Cyt_P450"/>
</dbReference>
<sequence length="392" mass="43138">MTITTPSTDLDPYSDAAILEPYELYRTLRDLGPAVRLDRYDAWAVARYRDVYDALHDHETFISGAGVGLTDELNRRMAGAPITMDPPDHTKLRAVVGKPLQPRELRKYKESVRERAEGLVDLLIERGAFDAVVDFAQVFPLSVVPDLFGWPEEGRDRFLAWASAGFNALGPLNERTRAGFPALGEMWEYLARMAAPGALKEDGWAAGLLAAAEDGTISREALPTLLGDYLTPSLDTTVSALSSALWLFGAHPDQWDKVRTDPSLVPNAFNEVIRLESPARGFTRQVAKDRTLSGVDLPAGTRVLLLYGSANRDERQWTAADEFDVTRADASAHIAFGHGVHGCMGQGLARMEAHALLTALAAKVRRIEVGEPTWRLHNTIRGIESMQVTLHV</sequence>
<dbReference type="InterPro" id="IPR002397">
    <property type="entry name" value="Cyt_P450_B"/>
</dbReference>
<dbReference type="Gene3D" id="1.10.630.10">
    <property type="entry name" value="Cytochrome P450"/>
    <property type="match status" value="1"/>
</dbReference>
<dbReference type="PANTHER" id="PTHR46696">
    <property type="entry name" value="P450, PUTATIVE (EUROFUNG)-RELATED"/>
    <property type="match status" value="1"/>
</dbReference>
<dbReference type="GO" id="GO:0016705">
    <property type="term" value="F:oxidoreductase activity, acting on paired donors, with incorporation or reduction of molecular oxygen"/>
    <property type="evidence" value="ECO:0007669"/>
    <property type="project" value="InterPro"/>
</dbReference>
<dbReference type="Proteomes" id="UP000256661">
    <property type="component" value="Unassembled WGS sequence"/>
</dbReference>
<keyword evidence="4" id="KW-1185">Reference proteome</keyword>
<dbReference type="GO" id="GO:0005506">
    <property type="term" value="F:iron ion binding"/>
    <property type="evidence" value="ECO:0007669"/>
    <property type="project" value="InterPro"/>
</dbReference>
<dbReference type="PROSITE" id="PS00086">
    <property type="entry name" value="CYTOCHROME_P450"/>
    <property type="match status" value="1"/>
</dbReference>
<protein>
    <submittedName>
        <fullName evidence="3">Cytochrome P450</fullName>
    </submittedName>
</protein>
<reference evidence="3 4" key="1">
    <citation type="submission" date="2018-08" db="EMBL/GenBank/DDBJ databases">
        <title>Sequencing the genomes of 1000 actinobacteria strains.</title>
        <authorList>
            <person name="Klenk H.-P."/>
        </authorList>
    </citation>
    <scope>NUCLEOTIDE SEQUENCE [LARGE SCALE GENOMIC DNA]</scope>
    <source>
        <strain evidence="3 4">DSM 43927</strain>
    </source>
</reference>
<gene>
    <name evidence="3" type="ORF">DFJ69_6552</name>
</gene>
<evidence type="ECO:0000313" key="4">
    <source>
        <dbReference type="Proteomes" id="UP000256661"/>
    </source>
</evidence>
<dbReference type="InterPro" id="IPR017972">
    <property type="entry name" value="Cyt_P450_CS"/>
</dbReference>
<dbReference type="PANTHER" id="PTHR46696:SF1">
    <property type="entry name" value="CYTOCHROME P450 YJIB-RELATED"/>
    <property type="match status" value="1"/>
</dbReference>
<dbReference type="OrthoDB" id="5241086at2"/>
<keyword evidence="2" id="KW-0408">Iron</keyword>
<evidence type="ECO:0000313" key="3">
    <source>
        <dbReference type="EMBL" id="REF00954.1"/>
    </source>
</evidence>
<comment type="similarity">
    <text evidence="1 2">Belongs to the cytochrome P450 family.</text>
</comment>
<dbReference type="Pfam" id="PF00067">
    <property type="entry name" value="p450"/>
    <property type="match status" value="1"/>
</dbReference>
<comment type="caution">
    <text evidence="3">The sequence shown here is derived from an EMBL/GenBank/DDBJ whole genome shotgun (WGS) entry which is preliminary data.</text>
</comment>
<keyword evidence="2" id="KW-0349">Heme</keyword>
<dbReference type="CDD" id="cd11037">
    <property type="entry name" value="CYP199A2-like"/>
    <property type="match status" value="1"/>
</dbReference>
<evidence type="ECO:0000256" key="2">
    <source>
        <dbReference type="RuleBase" id="RU000461"/>
    </source>
</evidence>
<evidence type="ECO:0000256" key="1">
    <source>
        <dbReference type="ARBA" id="ARBA00010617"/>
    </source>
</evidence>
<proteinExistence type="inferred from homology"/>
<dbReference type="RefSeq" id="WP_116026055.1">
    <property type="nucleotide sequence ID" value="NZ_QTTT01000001.1"/>
</dbReference>
<accession>A0A3D9T3K6</accession>
<dbReference type="GO" id="GO:0004497">
    <property type="term" value="F:monooxygenase activity"/>
    <property type="evidence" value="ECO:0007669"/>
    <property type="project" value="UniProtKB-KW"/>
</dbReference>
<dbReference type="SUPFAM" id="SSF48264">
    <property type="entry name" value="Cytochrome P450"/>
    <property type="match status" value="1"/>
</dbReference>
<dbReference type="AlphaFoldDB" id="A0A3D9T3K6"/>
<keyword evidence="2" id="KW-0503">Monooxygenase</keyword>
<keyword evidence="2" id="KW-0479">Metal-binding</keyword>
<dbReference type="PRINTS" id="PR00359">
    <property type="entry name" value="BP450"/>
</dbReference>
<organism evidence="3 4">
    <name type="scientific">Thermomonospora umbrina</name>
    <dbReference type="NCBI Taxonomy" id="111806"/>
    <lineage>
        <taxon>Bacteria</taxon>
        <taxon>Bacillati</taxon>
        <taxon>Actinomycetota</taxon>
        <taxon>Actinomycetes</taxon>
        <taxon>Streptosporangiales</taxon>
        <taxon>Thermomonosporaceae</taxon>
        <taxon>Thermomonospora</taxon>
    </lineage>
</organism>
<dbReference type="InterPro" id="IPR036396">
    <property type="entry name" value="Cyt_P450_sf"/>
</dbReference>
<dbReference type="GO" id="GO:0020037">
    <property type="term" value="F:heme binding"/>
    <property type="evidence" value="ECO:0007669"/>
    <property type="project" value="InterPro"/>
</dbReference>
<name>A0A3D9T3K6_9ACTN</name>
<keyword evidence="2" id="KW-0560">Oxidoreductase</keyword>